<evidence type="ECO:0000256" key="3">
    <source>
        <dbReference type="ARBA" id="ARBA00022679"/>
    </source>
</evidence>
<feature type="domain" description="Histidine kinase" evidence="8">
    <location>
        <begin position="223"/>
        <end position="436"/>
    </location>
</feature>
<feature type="transmembrane region" description="Helical" evidence="7">
    <location>
        <begin position="55"/>
        <end position="76"/>
    </location>
</feature>
<evidence type="ECO:0000256" key="1">
    <source>
        <dbReference type="ARBA" id="ARBA00000085"/>
    </source>
</evidence>
<comment type="catalytic activity">
    <reaction evidence="1">
        <text>ATP + protein L-histidine = ADP + protein N-phospho-L-histidine.</text>
        <dbReference type="EC" id="2.7.13.3"/>
    </reaction>
</comment>
<accession>A0A975IHF3</accession>
<dbReference type="EMBL" id="CP072793">
    <property type="protein sequence ID" value="QTR54126.1"/>
    <property type="molecule type" value="Genomic_DNA"/>
</dbReference>
<dbReference type="InterPro" id="IPR050980">
    <property type="entry name" value="2C_sensor_his_kinase"/>
</dbReference>
<dbReference type="PANTHER" id="PTHR44936:SF10">
    <property type="entry name" value="SENSOR PROTEIN RSTB"/>
    <property type="match status" value="1"/>
</dbReference>
<keyword evidence="5 9" id="KW-0418">Kinase</keyword>
<evidence type="ECO:0000256" key="4">
    <source>
        <dbReference type="ARBA" id="ARBA00022741"/>
    </source>
</evidence>
<dbReference type="Gene3D" id="3.30.565.10">
    <property type="entry name" value="Histidine kinase-like ATPase, C-terminal domain"/>
    <property type="match status" value="1"/>
</dbReference>
<dbReference type="Proteomes" id="UP000672009">
    <property type="component" value="Chromosome"/>
</dbReference>
<feature type="transmembrane region" description="Helical" evidence="7">
    <location>
        <begin position="28"/>
        <end position="49"/>
    </location>
</feature>
<dbReference type="InterPro" id="IPR036890">
    <property type="entry name" value="HATPase_C_sf"/>
</dbReference>
<dbReference type="AlphaFoldDB" id="A0A975IHF3"/>
<evidence type="ECO:0000259" key="8">
    <source>
        <dbReference type="PROSITE" id="PS50109"/>
    </source>
</evidence>
<keyword evidence="10" id="KW-1185">Reference proteome</keyword>
<keyword evidence="4" id="KW-0547">Nucleotide-binding</keyword>
<evidence type="ECO:0000313" key="10">
    <source>
        <dbReference type="Proteomes" id="UP000672009"/>
    </source>
</evidence>
<evidence type="ECO:0000256" key="6">
    <source>
        <dbReference type="ARBA" id="ARBA00022840"/>
    </source>
</evidence>
<evidence type="ECO:0000313" key="9">
    <source>
        <dbReference type="EMBL" id="QTR54126.1"/>
    </source>
</evidence>
<feature type="transmembrane region" description="Helical" evidence="7">
    <location>
        <begin position="165"/>
        <end position="183"/>
    </location>
</feature>
<dbReference type="Pfam" id="PF02518">
    <property type="entry name" value="HATPase_c"/>
    <property type="match status" value="1"/>
</dbReference>
<keyword evidence="7" id="KW-1133">Transmembrane helix</keyword>
<dbReference type="GO" id="GO:0004673">
    <property type="term" value="F:protein histidine kinase activity"/>
    <property type="evidence" value="ECO:0007669"/>
    <property type="project" value="UniProtKB-EC"/>
</dbReference>
<keyword evidence="7" id="KW-0472">Membrane</keyword>
<organism evidence="9 10">
    <name type="scientific">Thiothrix unzii</name>
    <dbReference type="NCBI Taxonomy" id="111769"/>
    <lineage>
        <taxon>Bacteria</taxon>
        <taxon>Pseudomonadati</taxon>
        <taxon>Pseudomonadota</taxon>
        <taxon>Gammaproteobacteria</taxon>
        <taxon>Thiotrichales</taxon>
        <taxon>Thiotrichaceae</taxon>
        <taxon>Thiothrix</taxon>
    </lineage>
</organism>
<dbReference type="GO" id="GO:0005524">
    <property type="term" value="F:ATP binding"/>
    <property type="evidence" value="ECO:0007669"/>
    <property type="project" value="UniProtKB-KW"/>
</dbReference>
<dbReference type="InterPro" id="IPR005467">
    <property type="entry name" value="His_kinase_dom"/>
</dbReference>
<keyword evidence="6" id="KW-0067">ATP-binding</keyword>
<sequence length="436" mass="49168">MPKSTHTNTPDFLADEVQQRLEERYKLLFTRVVVPVLAFAAVFLVAGHWNNDSKMLWQGLVAAIVLTLLNIALSLLQSIPTRWGEMRIRSDTFDTLRWCINFPFDVFILWSLGVQQAAATTIWLLLTFAAMVDVHKPRNKLVTIAAAFAGFCALVFWVFPTDWGTELYLVSCYLGLVFILWKLERYVAQEMAAVFTERGQRERVEREAETLQREAAIGHSTRAINHELNTLIGVARLSAERIRERQTNDTAEKDLQRLERALSYMAKVSALVLDDLGSQHATKRLLSLAELQDDLRLLLCNGVTHCHARLEFDFPPNAADYRFEERTGSTYLILHDLAKNAYEAVQEKFGEQPGGIIRISAAVEGEKLVLSVYDNGVGMTAQQVEDIRQQVATSSKVSGHGLGLQFVWRECSLNNFSLLMTARSNVNSNFSIIIAT</sequence>
<dbReference type="RefSeq" id="WP_210219626.1">
    <property type="nucleotide sequence ID" value="NZ_CP072793.1"/>
</dbReference>
<proteinExistence type="predicted"/>
<name>A0A975IHF3_9GAMM</name>
<dbReference type="KEGG" id="tun:J9260_03255"/>
<evidence type="ECO:0000256" key="2">
    <source>
        <dbReference type="ARBA" id="ARBA00012438"/>
    </source>
</evidence>
<dbReference type="EC" id="2.7.13.3" evidence="2"/>
<keyword evidence="3" id="KW-0808">Transferase</keyword>
<feature type="transmembrane region" description="Helical" evidence="7">
    <location>
        <begin position="141"/>
        <end position="159"/>
    </location>
</feature>
<dbReference type="SUPFAM" id="SSF55874">
    <property type="entry name" value="ATPase domain of HSP90 chaperone/DNA topoisomerase II/histidine kinase"/>
    <property type="match status" value="1"/>
</dbReference>
<evidence type="ECO:0000256" key="5">
    <source>
        <dbReference type="ARBA" id="ARBA00022777"/>
    </source>
</evidence>
<dbReference type="PANTHER" id="PTHR44936">
    <property type="entry name" value="SENSOR PROTEIN CREC"/>
    <property type="match status" value="1"/>
</dbReference>
<gene>
    <name evidence="9" type="ORF">J9260_03255</name>
</gene>
<keyword evidence="7" id="KW-0812">Transmembrane</keyword>
<protein>
    <recommendedName>
        <fullName evidence="2">histidine kinase</fullName>
        <ecNumber evidence="2">2.7.13.3</ecNumber>
    </recommendedName>
</protein>
<evidence type="ECO:0000256" key="7">
    <source>
        <dbReference type="SAM" id="Phobius"/>
    </source>
</evidence>
<dbReference type="PROSITE" id="PS50109">
    <property type="entry name" value="HIS_KIN"/>
    <property type="match status" value="1"/>
</dbReference>
<reference evidence="9" key="1">
    <citation type="submission" date="2021-04" db="EMBL/GenBank/DDBJ databases">
        <title>Genomics, taxonomy and metabolism of representatives of sulfur bacteria of the genus Thiothrix: Thiothrix fructosivorans QT, Thiothrix unzii A1T and three new species, Thiothrix subterranea sp. nov., Thiothrix litoralis sp. nov. and 'Candidatus Thiothrix anitrata' sp. nov.</title>
        <authorList>
            <person name="Ravin N.V."/>
            <person name="Smolyakov D."/>
            <person name="Rudenko T.S."/>
            <person name="Mardanov A.V."/>
            <person name="Beletsky A.V."/>
            <person name="Markov N.D."/>
            <person name="Fomenkov A.I."/>
            <person name="Roberts R.J."/>
            <person name="Karnachuk O.V."/>
            <person name="Novikov A."/>
            <person name="Grabovich M.Y."/>
        </authorList>
    </citation>
    <scope>NUCLEOTIDE SEQUENCE</scope>
    <source>
        <strain evidence="9">A1</strain>
    </source>
</reference>
<dbReference type="InterPro" id="IPR003594">
    <property type="entry name" value="HATPase_dom"/>
</dbReference>